<dbReference type="EMBL" id="ML987203">
    <property type="protein sequence ID" value="KAF2244272.1"/>
    <property type="molecule type" value="Genomic_DNA"/>
</dbReference>
<dbReference type="RefSeq" id="XP_033679276.1">
    <property type="nucleotide sequence ID" value="XM_033833865.1"/>
</dbReference>
<keyword evidence="1" id="KW-0472">Membrane</keyword>
<keyword evidence="1" id="KW-1133">Transmembrane helix</keyword>
<evidence type="ECO:0000256" key="1">
    <source>
        <dbReference type="SAM" id="Phobius"/>
    </source>
</evidence>
<sequence length="576" mass="65795">MPAIHSSEFCTTSQQEDRMWNNTVNDAIELGDQVASDEADNPLPVLERSAEFVNLRDEGFSPKEAIEAFLGIRLDKPRVKKLHDEFSRELRTRFCLNAIFVCLVTGILAPLIPWLLSQFGNKYPLVVSKWTPGCGISLLGISANAIYRGEVARQAERLYHECRSFGGCSNDIFERTFPDAAVSNADCPFTGEVCIDGQLGVRVERHLLPQDIGYNSASELSFHRALSCLPLNTDPFIRPPKDGEGESCSGRLFFQDDRIANINIIMDYTAQLCASNGPNKFSSNFSGWDGVYNDKRHARSIDEFVPDREVTAPGCVEQFRLYYPGNKCSSWMGNAIDDLYVEEKNGRYNGVIPSDLFTLYHTLFISASVARYLSLNINFILAKSGHRTRRVGFIDNAAQWQKEVRAWFDTAYVFAHRDLFNMIVFQRARIFAEIPSFRDMDYTNFNVFWTIFWLLPISLPVLWDLWRKKFHWDTIYILSMKTVKLLWKTAKRIYKLLTKAAKEVYELSTEAAKKVKTHVTDVAEHVYEIFQTFKEAVKITLPAVRGSVVDIFALFSFPSFWTNMRRRAGLASQPAH</sequence>
<protein>
    <submittedName>
        <fullName evidence="2">Uncharacterized protein</fullName>
    </submittedName>
</protein>
<keyword evidence="1" id="KW-0812">Transmembrane</keyword>
<dbReference type="GeneID" id="54587195"/>
<reference evidence="2" key="1">
    <citation type="journal article" date="2020" name="Stud. Mycol.">
        <title>101 Dothideomycetes genomes: a test case for predicting lifestyles and emergence of pathogens.</title>
        <authorList>
            <person name="Haridas S."/>
            <person name="Albert R."/>
            <person name="Binder M."/>
            <person name="Bloem J."/>
            <person name="Labutti K."/>
            <person name="Salamov A."/>
            <person name="Andreopoulos B."/>
            <person name="Baker S."/>
            <person name="Barry K."/>
            <person name="Bills G."/>
            <person name="Bluhm B."/>
            <person name="Cannon C."/>
            <person name="Castanera R."/>
            <person name="Culley D."/>
            <person name="Daum C."/>
            <person name="Ezra D."/>
            <person name="Gonzalez J."/>
            <person name="Henrissat B."/>
            <person name="Kuo A."/>
            <person name="Liang C."/>
            <person name="Lipzen A."/>
            <person name="Lutzoni F."/>
            <person name="Magnuson J."/>
            <person name="Mondo S."/>
            <person name="Nolan M."/>
            <person name="Ohm R."/>
            <person name="Pangilinan J."/>
            <person name="Park H.-J."/>
            <person name="Ramirez L."/>
            <person name="Alfaro M."/>
            <person name="Sun H."/>
            <person name="Tritt A."/>
            <person name="Yoshinaga Y."/>
            <person name="Zwiers L.-H."/>
            <person name="Turgeon B."/>
            <person name="Goodwin S."/>
            <person name="Spatafora J."/>
            <person name="Crous P."/>
            <person name="Grigoriev I."/>
        </authorList>
    </citation>
    <scope>NUCLEOTIDE SEQUENCE</scope>
    <source>
        <strain evidence="2">CBS 122368</strain>
    </source>
</reference>
<keyword evidence="3" id="KW-1185">Reference proteome</keyword>
<dbReference type="OrthoDB" id="3540210at2759"/>
<organism evidence="2 3">
    <name type="scientific">Trematosphaeria pertusa</name>
    <dbReference type="NCBI Taxonomy" id="390896"/>
    <lineage>
        <taxon>Eukaryota</taxon>
        <taxon>Fungi</taxon>
        <taxon>Dikarya</taxon>
        <taxon>Ascomycota</taxon>
        <taxon>Pezizomycotina</taxon>
        <taxon>Dothideomycetes</taxon>
        <taxon>Pleosporomycetidae</taxon>
        <taxon>Pleosporales</taxon>
        <taxon>Massarineae</taxon>
        <taxon>Trematosphaeriaceae</taxon>
        <taxon>Trematosphaeria</taxon>
    </lineage>
</organism>
<accession>A0A6A6I2S7</accession>
<gene>
    <name evidence="2" type="ORF">BU26DRAFT_569263</name>
</gene>
<evidence type="ECO:0000313" key="2">
    <source>
        <dbReference type="EMBL" id="KAF2244272.1"/>
    </source>
</evidence>
<dbReference type="Proteomes" id="UP000800094">
    <property type="component" value="Unassembled WGS sequence"/>
</dbReference>
<dbReference type="AlphaFoldDB" id="A0A6A6I2S7"/>
<evidence type="ECO:0000313" key="3">
    <source>
        <dbReference type="Proteomes" id="UP000800094"/>
    </source>
</evidence>
<feature type="transmembrane region" description="Helical" evidence="1">
    <location>
        <begin position="94"/>
        <end position="116"/>
    </location>
</feature>
<proteinExistence type="predicted"/>
<name>A0A6A6I2S7_9PLEO</name>